<organism evidence="3 4">
    <name type="scientific">Filobasidium floriforme</name>
    <dbReference type="NCBI Taxonomy" id="5210"/>
    <lineage>
        <taxon>Eukaryota</taxon>
        <taxon>Fungi</taxon>
        <taxon>Dikarya</taxon>
        <taxon>Basidiomycota</taxon>
        <taxon>Agaricomycotina</taxon>
        <taxon>Tremellomycetes</taxon>
        <taxon>Filobasidiales</taxon>
        <taxon>Filobasidiaceae</taxon>
        <taxon>Filobasidium</taxon>
    </lineage>
</organism>
<keyword evidence="4" id="KW-1185">Reference proteome</keyword>
<accession>A0A8K0JQR1</accession>
<dbReference type="OrthoDB" id="3364132at2759"/>
<protein>
    <recommendedName>
        <fullName evidence="2">DUF7918 domain-containing protein</fullName>
    </recommendedName>
</protein>
<evidence type="ECO:0000259" key="2">
    <source>
        <dbReference type="Pfam" id="PF25534"/>
    </source>
</evidence>
<dbReference type="Pfam" id="PF25534">
    <property type="entry name" value="DUF7918"/>
    <property type="match status" value="1"/>
</dbReference>
<evidence type="ECO:0000256" key="1">
    <source>
        <dbReference type="SAM" id="MobiDB-lite"/>
    </source>
</evidence>
<proteinExistence type="predicted"/>
<dbReference type="InterPro" id="IPR057678">
    <property type="entry name" value="DUF7918"/>
</dbReference>
<name>A0A8K0JQR1_9TREE</name>
<reference evidence="3" key="1">
    <citation type="submission" date="2020-04" db="EMBL/GenBank/DDBJ databases">
        <title>Analysis of mating type loci in Filobasidium floriforme.</title>
        <authorList>
            <person name="Nowrousian M."/>
        </authorList>
    </citation>
    <scope>NUCLEOTIDE SEQUENCE</scope>
    <source>
        <strain evidence="3">CBS 6242</strain>
    </source>
</reference>
<sequence>MPTRITSHRGKLDLFVTVDGQELPIYDLQYVGGEPSAWIACDTGKTYHVHLACKGYPSSKEFRKMTSSLNAELRLDGVLVEEMSSVGPNYPLWNWREQEDMKDIVWKGTYTRPGYKKPFIFQAPQFQEKTSNPIDREKYQGLGSIQVQVRRIQVIPSRRSDRQWSNKLAERDSFSRVKLRTEVPEDAKKGVLSSLTELGQPEPTIPTVMYDVVGENPYDKQSPMTTLTLRYATREVLLARGIIPKALSGRGQGQEDDLKRELEYDAKTESAKSETGYSDAEDMPVAIPHPSGKSRCNRNDDGGSTSARQRKRQRQSYGRDVGGYDEEDEDDKEGVRRMIKRLKEAYERDGGRIDLTADDEDT</sequence>
<dbReference type="AlphaFoldDB" id="A0A8K0JQR1"/>
<feature type="region of interest" description="Disordered" evidence="1">
    <location>
        <begin position="263"/>
        <end position="335"/>
    </location>
</feature>
<evidence type="ECO:0000313" key="3">
    <source>
        <dbReference type="EMBL" id="KAG7571206.1"/>
    </source>
</evidence>
<feature type="domain" description="DUF7918" evidence="2">
    <location>
        <begin position="14"/>
        <end position="245"/>
    </location>
</feature>
<dbReference type="Proteomes" id="UP000812966">
    <property type="component" value="Unassembled WGS sequence"/>
</dbReference>
<evidence type="ECO:0000313" key="4">
    <source>
        <dbReference type="Proteomes" id="UP000812966"/>
    </source>
</evidence>
<gene>
    <name evidence="3" type="ORF">FFLO_00879</name>
</gene>
<feature type="compositionally biased region" description="Basic and acidic residues" evidence="1">
    <location>
        <begin position="263"/>
        <end position="272"/>
    </location>
</feature>
<comment type="caution">
    <text evidence="3">The sequence shown here is derived from an EMBL/GenBank/DDBJ whole genome shotgun (WGS) entry which is preliminary data.</text>
</comment>
<feature type="compositionally biased region" description="Acidic residues" evidence="1">
    <location>
        <begin position="323"/>
        <end position="332"/>
    </location>
</feature>
<dbReference type="EMBL" id="JABELV010000010">
    <property type="protein sequence ID" value="KAG7571206.1"/>
    <property type="molecule type" value="Genomic_DNA"/>
</dbReference>